<organism evidence="1">
    <name type="scientific">bioreactor metagenome</name>
    <dbReference type="NCBI Taxonomy" id="1076179"/>
    <lineage>
        <taxon>unclassified sequences</taxon>
        <taxon>metagenomes</taxon>
        <taxon>ecological metagenomes</taxon>
    </lineage>
</organism>
<name>A0A645J2P1_9ZZZZ</name>
<evidence type="ECO:0000313" key="1">
    <source>
        <dbReference type="EMBL" id="MPN54734.1"/>
    </source>
</evidence>
<dbReference type="EMBL" id="VSSQ01123261">
    <property type="protein sequence ID" value="MPN54734.1"/>
    <property type="molecule type" value="Genomic_DNA"/>
</dbReference>
<accession>A0A645J2P1</accession>
<comment type="caution">
    <text evidence="1">The sequence shown here is derived from an EMBL/GenBank/DDBJ whole genome shotgun (WGS) entry which is preliminary data.</text>
</comment>
<sequence>MVVTAGQQCGPRGRTQAGSVEIGIAQTICGQLTDTRRLDRPAITGQMAEAQVVEQDHHDIRSILWWPDRARPFGLRFLVRVAYDATERRIGRRKNVLMRVRSKRALILGSWGCHGHLQK</sequence>
<gene>
    <name evidence="1" type="ORF">SDC9_202411</name>
</gene>
<protein>
    <submittedName>
        <fullName evidence="1">Uncharacterized protein</fullName>
    </submittedName>
</protein>
<proteinExistence type="predicted"/>
<dbReference type="AlphaFoldDB" id="A0A645J2P1"/>
<reference evidence="1" key="1">
    <citation type="submission" date="2019-08" db="EMBL/GenBank/DDBJ databases">
        <authorList>
            <person name="Kucharzyk K."/>
            <person name="Murdoch R.W."/>
            <person name="Higgins S."/>
            <person name="Loffler F."/>
        </authorList>
    </citation>
    <scope>NUCLEOTIDE SEQUENCE</scope>
</reference>